<keyword evidence="2" id="KW-1185">Reference proteome</keyword>
<dbReference type="OrthoDB" id="75724at2759"/>
<gene>
    <name evidence="1" type="ORF">B9Z19DRAFT_1089102</name>
</gene>
<evidence type="ECO:0000313" key="2">
    <source>
        <dbReference type="Proteomes" id="UP000244722"/>
    </source>
</evidence>
<dbReference type="Proteomes" id="UP000244722">
    <property type="component" value="Unassembled WGS sequence"/>
</dbReference>
<dbReference type="EMBL" id="NESQ01000206">
    <property type="protein sequence ID" value="PUU76027.1"/>
    <property type="molecule type" value="Genomic_DNA"/>
</dbReference>
<dbReference type="STRING" id="42251.A0A2T6ZKK6"/>
<comment type="caution">
    <text evidence="1">The sequence shown here is derived from an EMBL/GenBank/DDBJ whole genome shotgun (WGS) entry which is preliminary data.</text>
</comment>
<dbReference type="AlphaFoldDB" id="A0A2T6ZKK6"/>
<sequence length="81" mass="9571">MRHSGMLMNVFFPLRCYFSGYYGFIRWRRTVDLLELGSVKPPILENGSNPYKALQIHDYLQAVSKKAIDLFQNYYPECLDM</sequence>
<accession>A0A2T6ZKK6</accession>
<reference evidence="1 2" key="1">
    <citation type="submission" date="2017-04" db="EMBL/GenBank/DDBJ databases">
        <title>Draft genome sequence of Tuber borchii Vittad., a whitish edible truffle.</title>
        <authorList>
            <consortium name="DOE Joint Genome Institute"/>
            <person name="Murat C."/>
            <person name="Kuo A."/>
            <person name="Barry K.W."/>
            <person name="Clum A."/>
            <person name="Dockter R.B."/>
            <person name="Fauchery L."/>
            <person name="Iotti M."/>
            <person name="Kohler A."/>
            <person name="Labutti K."/>
            <person name="Lindquist E.A."/>
            <person name="Lipzen A."/>
            <person name="Ohm R.A."/>
            <person name="Wang M."/>
            <person name="Grigoriev I.V."/>
            <person name="Zambonelli A."/>
            <person name="Martin F.M."/>
        </authorList>
    </citation>
    <scope>NUCLEOTIDE SEQUENCE [LARGE SCALE GENOMIC DNA]</scope>
    <source>
        <strain evidence="1 2">Tbo3840</strain>
    </source>
</reference>
<feature type="non-terminal residue" evidence="1">
    <location>
        <position position="81"/>
    </location>
</feature>
<protein>
    <submittedName>
        <fullName evidence="1">Uncharacterized protein</fullName>
    </submittedName>
</protein>
<evidence type="ECO:0000313" key="1">
    <source>
        <dbReference type="EMBL" id="PUU76027.1"/>
    </source>
</evidence>
<organism evidence="1 2">
    <name type="scientific">Tuber borchii</name>
    <name type="common">White truffle</name>
    <dbReference type="NCBI Taxonomy" id="42251"/>
    <lineage>
        <taxon>Eukaryota</taxon>
        <taxon>Fungi</taxon>
        <taxon>Dikarya</taxon>
        <taxon>Ascomycota</taxon>
        <taxon>Pezizomycotina</taxon>
        <taxon>Pezizomycetes</taxon>
        <taxon>Pezizales</taxon>
        <taxon>Tuberaceae</taxon>
        <taxon>Tuber</taxon>
    </lineage>
</organism>
<name>A0A2T6ZKK6_TUBBO</name>
<proteinExistence type="predicted"/>